<feature type="chain" id="PRO_5015770097" description="Protein BatD" evidence="2">
    <location>
        <begin position="31"/>
        <end position="446"/>
    </location>
</feature>
<proteinExistence type="predicted"/>
<evidence type="ECO:0000313" key="4">
    <source>
        <dbReference type="Proteomes" id="UP000237466"/>
    </source>
</evidence>
<name>A0A2S3R920_VIBVL</name>
<protein>
    <recommendedName>
        <fullName evidence="5">Protein BatD</fullName>
    </recommendedName>
</protein>
<organism evidence="3 4">
    <name type="scientific">Vibrio vulnificus</name>
    <dbReference type="NCBI Taxonomy" id="672"/>
    <lineage>
        <taxon>Bacteria</taxon>
        <taxon>Pseudomonadati</taxon>
        <taxon>Pseudomonadota</taxon>
        <taxon>Gammaproteobacteria</taxon>
        <taxon>Vibrionales</taxon>
        <taxon>Vibrionaceae</taxon>
        <taxon>Vibrio</taxon>
    </lineage>
</organism>
<dbReference type="InterPro" id="IPR025738">
    <property type="entry name" value="BatD"/>
</dbReference>
<dbReference type="EMBL" id="PDGH01000005">
    <property type="protein sequence ID" value="POB50175.1"/>
    <property type="molecule type" value="Genomic_DNA"/>
</dbReference>
<feature type="signal peptide" evidence="2">
    <location>
        <begin position="1"/>
        <end position="30"/>
    </location>
</feature>
<reference evidence="3 4" key="1">
    <citation type="journal article" date="2018" name="Front. Microbiol.">
        <title>Phylogeny of Vibrio vulnificus from the Analysis of the Core-Genome: Implications for Intra-Species Taxonomy.</title>
        <authorList>
            <person name="Roig F.J."/>
            <person name="Gonzalez-Candelas F."/>
            <person name="Sanjuan E."/>
            <person name="Fouz B."/>
            <person name="Feil E.J."/>
            <person name="Llorens C."/>
            <person name="Baker-Austin C."/>
            <person name="Oliver J.D."/>
            <person name="Danin-Poleg Y."/>
            <person name="Gibas C.J."/>
            <person name="Kashi Y."/>
            <person name="Gulig P.A."/>
            <person name="Morrison S.S."/>
            <person name="Amaro C."/>
        </authorList>
    </citation>
    <scope>NUCLEOTIDE SEQUENCE [LARGE SCALE GENOMIC DNA]</scope>
    <source>
        <strain evidence="3 4">CECT4608</strain>
    </source>
</reference>
<dbReference type="PANTHER" id="PTHR40940:SF1">
    <property type="entry name" value="PROTEIN BATD"/>
    <property type="match status" value="1"/>
</dbReference>
<feature type="transmembrane region" description="Helical" evidence="1">
    <location>
        <begin position="314"/>
        <end position="332"/>
    </location>
</feature>
<dbReference type="RefSeq" id="WP_103199535.1">
    <property type="nucleotide sequence ID" value="NZ_JASMUA010000008.1"/>
</dbReference>
<keyword evidence="1" id="KW-0472">Membrane</keyword>
<keyword evidence="1" id="KW-1133">Transmembrane helix</keyword>
<keyword evidence="1" id="KW-0812">Transmembrane</keyword>
<dbReference type="PANTHER" id="PTHR40940">
    <property type="entry name" value="PROTEIN BATD-RELATED"/>
    <property type="match status" value="1"/>
</dbReference>
<dbReference type="AlphaFoldDB" id="A0A2S3R920"/>
<dbReference type="Proteomes" id="UP000237466">
    <property type="component" value="Unassembled WGS sequence"/>
</dbReference>
<evidence type="ECO:0000256" key="2">
    <source>
        <dbReference type="SAM" id="SignalP"/>
    </source>
</evidence>
<evidence type="ECO:0008006" key="5">
    <source>
        <dbReference type="Google" id="ProtNLM"/>
    </source>
</evidence>
<accession>A0A2S3R920</accession>
<evidence type="ECO:0000256" key="1">
    <source>
        <dbReference type="SAM" id="Phobius"/>
    </source>
</evidence>
<sequence>MMMYAKFATPFPHKWLMAMFLTLSSLVLSATTCAQDIEDLQRSNHVELLAWVGQPPKAQETKTLPVFSVNEQVILTIEVATPRWFTAGTRIGHVEIPNVIAKQRNSLATNYTERKDGHTWSRQRWEITLYPQASGRFVVPPIAVSVQVSAPNGENVSGTLYTAPMSFDASMPSGLIQQQSAWFSASDVEVEQQWQTSSEPLKVGDAITRTITIRAKDSLSVLLPKLLSNESTSRYQAYPQPNRLEDTQIRGDYRSSRTEETVYVIQQGGDLSLPERQFQWWNSDSQTLETVVIEGNTFHAKHTFQSFIRAYSKWLVAGGLFLFSFMAVIVMVKRHYRSRPLPTWLVFRRLLKAKRWPAVRALLYKQLRVNDGELQIAKAHNSTPWQQSTAQFHQGVEDVSLMKQLWQGVQAKSRGYWRISLPKALPNLHRQQQAKNNQAKKNGLKS</sequence>
<comment type="caution">
    <text evidence="3">The sequence shown here is derived from an EMBL/GenBank/DDBJ whole genome shotgun (WGS) entry which is preliminary data.</text>
</comment>
<keyword evidence="2" id="KW-0732">Signal</keyword>
<evidence type="ECO:0000313" key="3">
    <source>
        <dbReference type="EMBL" id="POB50175.1"/>
    </source>
</evidence>
<gene>
    <name evidence="3" type="ORF">CRN52_00170</name>
</gene>